<dbReference type="AlphaFoldDB" id="A0A1R0GZJ5"/>
<dbReference type="Proteomes" id="UP000187455">
    <property type="component" value="Unassembled WGS sequence"/>
</dbReference>
<evidence type="ECO:0000256" key="1">
    <source>
        <dbReference type="SAM" id="MobiDB-lite"/>
    </source>
</evidence>
<protein>
    <recommendedName>
        <fullName evidence="2">PH domain-containing protein</fullName>
    </recommendedName>
</protein>
<keyword evidence="4" id="KW-1185">Reference proteome</keyword>
<feature type="region of interest" description="Disordered" evidence="1">
    <location>
        <begin position="358"/>
        <end position="388"/>
    </location>
</feature>
<sequence length="1234" mass="140964">MNNVQFVTFGATGLLSKKSRNGVWQKRIFVLKDDGTFGYIVKNRSREEYRPVEFDFINSIHIGKIDFERLKIINLECRTAYIKPLNIPFLKSEVNKPINIRNSYMNLGPDFQVKAESSEEVQIWAQYLSYVISKKANTFSFVCLHSAQSRENNKKMTKIVQEMMDGLDKSFGNVFLSKINLFNIDKARKDKLISSSNDKSINLDILKHRKSQSVNKKMIQISNSSDNFFSKDGYIKHQKKGALENKNKNTSFDDDIKKHPLNSTRLDTVYDQNSGFAEEKLVKVSSPSASEIKIADPNGECDYVGVEKNLKRYQIKNEKDDLPKVSQKQVKLKESFLTNFFDKDDFLQDKSNSTNFKATHISKGSENNHNPINVSSTEEESEKIDSSNISSSNLSVFTENSNDSSFESEILQKQQDQFPFIEVKKERGKNKRVKVYLEHSNFYENPNNKEEKQLLNLEDRVIEKKYSEGVLHTLSEREADNSLQKPSKILPLNSLIEKIDDLNINENLQRTNEQVTAASIRKNSPCSIHSKLFENNFTEDKKLEVKENGKNVMDIIGKDKKNIPENEAIKSDPTDTGIEPKSVKNKGSNGMKSPIPATLKSIDKNVKKKGIAVIGSIRRRFVPKAKKNFDISNIETSLSNPDQTKYLITEKADGAYRFENVIYDDFYLGTAPSERMINDEQDPVRMTSILSSQSLYDTKDDSNTIPITYSFKNASIFQSRKNHWINESFIPENSGQEHNEKNTNDTVKRDFKSCNVSLNGGRYPYLPNCTKQHSLEPLGSVNRLKTSDSINGISNQDGIDQIYSRNFYLNHQNSGNWGGGEMMNSKKIQLNQFEGLNSNFHFQPDSVNSNYGISSYSHQIARPNTYYTMYGSNSRSPRNTSFSPQNVHISPISRNSREFTNTGLFNSPGTELSSYGRALNRRSDYYQTPIVFNQQNPHYKKPESSNFNTPRFCESPVCKKPQEYIKTTHLLDLIPKSSPKTNQAGPGSSLIKKGRDGVFPYLPGNNLSYKTMDKPPLFTVDAPQIKYDKRRMEPINNLNSRHKYIDENTYKISGERGNEMVYKKSNYPLKNNSADSNRNVYEDKKGISPKLKKNSNSKQPSEKTLINSNYAKNSNGDFIICKDPLDQKNVDRSEKYFNGNRSHSTMGKYVYPDSLALSNHGLYHSLSNNHNQFSNMNKTQIMSYSVLDPILHPVISTTERTNLSNSFSDHLYCFPGPRFKIHPATMKTMESKNF</sequence>
<dbReference type="PROSITE" id="PS50003">
    <property type="entry name" value="PH_DOMAIN"/>
    <property type="match status" value="1"/>
</dbReference>
<dbReference type="OrthoDB" id="5660529at2759"/>
<gene>
    <name evidence="3" type="ORF">AYI68_g3591</name>
</gene>
<dbReference type="InterPro" id="IPR011993">
    <property type="entry name" value="PH-like_dom_sf"/>
</dbReference>
<dbReference type="SUPFAM" id="SSF50729">
    <property type="entry name" value="PH domain-like"/>
    <property type="match status" value="1"/>
</dbReference>
<dbReference type="EMBL" id="LSSL01001690">
    <property type="protein sequence ID" value="OLY82287.1"/>
    <property type="molecule type" value="Genomic_DNA"/>
</dbReference>
<evidence type="ECO:0000259" key="2">
    <source>
        <dbReference type="PROSITE" id="PS50003"/>
    </source>
</evidence>
<evidence type="ECO:0000313" key="4">
    <source>
        <dbReference type="Proteomes" id="UP000187455"/>
    </source>
</evidence>
<accession>A0A1R0GZJ5</accession>
<feature type="compositionally biased region" description="Polar residues" evidence="1">
    <location>
        <begin position="1068"/>
        <end position="1079"/>
    </location>
</feature>
<evidence type="ECO:0000313" key="3">
    <source>
        <dbReference type="EMBL" id="OLY82287.1"/>
    </source>
</evidence>
<name>A0A1R0GZJ5_9FUNG</name>
<comment type="caution">
    <text evidence="3">The sequence shown here is derived from an EMBL/GenBank/DDBJ whole genome shotgun (WGS) entry which is preliminary data.</text>
</comment>
<proteinExistence type="predicted"/>
<reference evidence="3 4" key="1">
    <citation type="journal article" date="2016" name="Mol. Biol. Evol.">
        <title>Genome-Wide Survey of Gut Fungi (Harpellales) Reveals the First Horizontally Transferred Ubiquitin Gene from a Mosquito Host.</title>
        <authorList>
            <person name="Wang Y."/>
            <person name="White M.M."/>
            <person name="Kvist S."/>
            <person name="Moncalvo J.M."/>
        </authorList>
    </citation>
    <scope>NUCLEOTIDE SEQUENCE [LARGE SCALE GENOMIC DNA]</scope>
    <source>
        <strain evidence="3 4">ALG-7-W6</strain>
    </source>
</reference>
<feature type="compositionally biased region" description="Basic and acidic residues" evidence="1">
    <location>
        <begin position="563"/>
        <end position="573"/>
    </location>
</feature>
<feature type="region of interest" description="Disordered" evidence="1">
    <location>
        <begin position="1067"/>
        <end position="1102"/>
    </location>
</feature>
<dbReference type="Gene3D" id="2.30.29.30">
    <property type="entry name" value="Pleckstrin-homology domain (PH domain)/Phosphotyrosine-binding domain (PTB)"/>
    <property type="match status" value="1"/>
</dbReference>
<feature type="domain" description="PH" evidence="2">
    <location>
        <begin position="8"/>
        <end position="133"/>
    </location>
</feature>
<feature type="compositionally biased region" description="Polar residues" evidence="1">
    <location>
        <begin position="358"/>
        <end position="376"/>
    </location>
</feature>
<feature type="region of interest" description="Disordered" evidence="1">
    <location>
        <begin position="563"/>
        <end position="597"/>
    </location>
</feature>
<organism evidence="3 4">
    <name type="scientific">Smittium mucronatum</name>
    <dbReference type="NCBI Taxonomy" id="133383"/>
    <lineage>
        <taxon>Eukaryota</taxon>
        <taxon>Fungi</taxon>
        <taxon>Fungi incertae sedis</taxon>
        <taxon>Zoopagomycota</taxon>
        <taxon>Kickxellomycotina</taxon>
        <taxon>Harpellomycetes</taxon>
        <taxon>Harpellales</taxon>
        <taxon>Legeriomycetaceae</taxon>
        <taxon>Smittium</taxon>
    </lineage>
</organism>
<dbReference type="InterPro" id="IPR001849">
    <property type="entry name" value="PH_domain"/>
</dbReference>